<dbReference type="OrthoDB" id="9810876at2"/>
<evidence type="ECO:0000313" key="8">
    <source>
        <dbReference type="EMBL" id="QBI20099.1"/>
    </source>
</evidence>
<keyword evidence="4 7" id="KW-0812">Transmembrane</keyword>
<feature type="transmembrane region" description="Helical" evidence="7">
    <location>
        <begin position="118"/>
        <end position="138"/>
    </location>
</feature>
<evidence type="ECO:0000256" key="7">
    <source>
        <dbReference type="SAM" id="Phobius"/>
    </source>
</evidence>
<evidence type="ECO:0000256" key="4">
    <source>
        <dbReference type="ARBA" id="ARBA00022692"/>
    </source>
</evidence>
<dbReference type="Pfam" id="PF03773">
    <property type="entry name" value="ArsP_1"/>
    <property type="match status" value="1"/>
</dbReference>
<dbReference type="KEGG" id="erz:ER308_11345"/>
<feature type="transmembrane region" description="Helical" evidence="7">
    <location>
        <begin position="12"/>
        <end position="34"/>
    </location>
</feature>
<feature type="transmembrane region" description="Helical" evidence="7">
    <location>
        <begin position="292"/>
        <end position="311"/>
    </location>
</feature>
<feature type="transmembrane region" description="Helical" evidence="7">
    <location>
        <begin position="263"/>
        <end position="285"/>
    </location>
</feature>
<dbReference type="PANTHER" id="PTHR42775:SF1">
    <property type="entry name" value="PERMEASE RV2963-RELATED"/>
    <property type="match status" value="1"/>
</dbReference>
<comment type="subcellular location">
    <subcellularLocation>
        <location evidence="1">Cell membrane</location>
        <topology evidence="1">Multi-pass membrane protein</topology>
    </subcellularLocation>
</comment>
<feature type="transmembrane region" description="Helical" evidence="7">
    <location>
        <begin position="193"/>
        <end position="215"/>
    </location>
</feature>
<dbReference type="Proteomes" id="UP000291469">
    <property type="component" value="Chromosome"/>
</dbReference>
<gene>
    <name evidence="8" type="ORF">ER308_11345</name>
</gene>
<name>A0A411YFZ8_9ACTN</name>
<accession>A0A411YFZ8</accession>
<dbReference type="AlphaFoldDB" id="A0A411YFZ8"/>
<dbReference type="InterPro" id="IPR005524">
    <property type="entry name" value="DUF318"/>
</dbReference>
<keyword evidence="9" id="KW-1185">Reference proteome</keyword>
<dbReference type="PANTHER" id="PTHR42775">
    <property type="entry name" value="PERMEASE RV2963-RELATED"/>
    <property type="match status" value="1"/>
</dbReference>
<organism evidence="8 9">
    <name type="scientific">Egibacter rhizosphaerae</name>
    <dbReference type="NCBI Taxonomy" id="1670831"/>
    <lineage>
        <taxon>Bacteria</taxon>
        <taxon>Bacillati</taxon>
        <taxon>Actinomycetota</taxon>
        <taxon>Nitriliruptoria</taxon>
        <taxon>Egibacterales</taxon>
        <taxon>Egibacteraceae</taxon>
        <taxon>Egibacter</taxon>
    </lineage>
</organism>
<evidence type="ECO:0000256" key="3">
    <source>
        <dbReference type="ARBA" id="ARBA00022475"/>
    </source>
</evidence>
<proteinExistence type="inferred from homology"/>
<dbReference type="RefSeq" id="WP_131155096.1">
    <property type="nucleotide sequence ID" value="NZ_CP036402.1"/>
</dbReference>
<evidence type="ECO:0008006" key="10">
    <source>
        <dbReference type="Google" id="ProtNLM"/>
    </source>
</evidence>
<keyword evidence="6 7" id="KW-0472">Membrane</keyword>
<keyword evidence="3" id="KW-1003">Cell membrane</keyword>
<sequence length="315" mass="32528">MTLNMRGLAAEFGLLFVELLVMLAVVSTVLALAVRCTGLGRLQRWLGGSARSAALKGLGLGFIVPFCTYSAIPMLVGMVDARVRTATWGAFLLAAPLLDPIVLAVLIILFGWQATVGYTAFIAAAVVVLALLADAAGVERWLRPAPRRVGAGTGRATGGSAAAACVGDPFVDERPWRGLRREMPLAGKYAWELVRALAVPMAVAVAIAATIVGFVPDQLVARLAGPDNPLAVPAAAVLGAPFYVSTEAFLPIASALHTNGMGLGAAFALVISAAGINLPELALLARTMRPRLLFAYAAAVVGAAMFAGYLVPLVA</sequence>
<dbReference type="InterPro" id="IPR053166">
    <property type="entry name" value="UPF0718_permease"/>
</dbReference>
<dbReference type="GO" id="GO:0005886">
    <property type="term" value="C:plasma membrane"/>
    <property type="evidence" value="ECO:0007669"/>
    <property type="project" value="UniProtKB-SubCell"/>
</dbReference>
<evidence type="ECO:0000256" key="1">
    <source>
        <dbReference type="ARBA" id="ARBA00004651"/>
    </source>
</evidence>
<feature type="transmembrane region" description="Helical" evidence="7">
    <location>
        <begin position="54"/>
        <end position="76"/>
    </location>
</feature>
<dbReference type="EMBL" id="CP036402">
    <property type="protein sequence ID" value="QBI20099.1"/>
    <property type="molecule type" value="Genomic_DNA"/>
</dbReference>
<comment type="similarity">
    <text evidence="2">Belongs to the UPF0718 family.</text>
</comment>
<evidence type="ECO:0000313" key="9">
    <source>
        <dbReference type="Proteomes" id="UP000291469"/>
    </source>
</evidence>
<feature type="transmembrane region" description="Helical" evidence="7">
    <location>
        <begin position="88"/>
        <end position="112"/>
    </location>
</feature>
<reference evidence="8 9" key="1">
    <citation type="submission" date="2019-01" db="EMBL/GenBank/DDBJ databases">
        <title>Egibacter rhizosphaerae EGI 80759T.</title>
        <authorList>
            <person name="Chen D.-D."/>
            <person name="Tian Y."/>
            <person name="Jiao J.-Y."/>
            <person name="Zhang X.-T."/>
            <person name="Zhang Y.-G."/>
            <person name="Zhang Y."/>
            <person name="Xiao M."/>
            <person name="Shu W.-S."/>
            <person name="Li W.-J."/>
        </authorList>
    </citation>
    <scope>NUCLEOTIDE SEQUENCE [LARGE SCALE GENOMIC DNA]</scope>
    <source>
        <strain evidence="8 9">EGI 80759</strain>
    </source>
</reference>
<evidence type="ECO:0000256" key="2">
    <source>
        <dbReference type="ARBA" id="ARBA00006386"/>
    </source>
</evidence>
<protein>
    <recommendedName>
        <fullName evidence="10">Permease</fullName>
    </recommendedName>
</protein>
<evidence type="ECO:0000256" key="5">
    <source>
        <dbReference type="ARBA" id="ARBA00022989"/>
    </source>
</evidence>
<keyword evidence="5 7" id="KW-1133">Transmembrane helix</keyword>
<evidence type="ECO:0000256" key="6">
    <source>
        <dbReference type="ARBA" id="ARBA00023136"/>
    </source>
</evidence>